<dbReference type="EMBL" id="BNAU01000011">
    <property type="protein sequence ID" value="GHF24562.1"/>
    <property type="molecule type" value="Genomic_DNA"/>
</dbReference>
<evidence type="ECO:0000313" key="3">
    <source>
        <dbReference type="Proteomes" id="UP000605897"/>
    </source>
</evidence>
<name>A0ABQ3JJ66_9PSEU</name>
<gene>
    <name evidence="2" type="ORF">GCM10017786_68230</name>
</gene>
<evidence type="ECO:0000256" key="1">
    <source>
        <dbReference type="SAM" id="MobiDB-lite"/>
    </source>
</evidence>
<dbReference type="Proteomes" id="UP000605897">
    <property type="component" value="Unassembled WGS sequence"/>
</dbReference>
<evidence type="ECO:0000313" key="2">
    <source>
        <dbReference type="EMBL" id="GHF24562.1"/>
    </source>
</evidence>
<organism evidence="2 3">
    <name type="scientific">Amycolatopsis deserti</name>
    <dbReference type="NCBI Taxonomy" id="185696"/>
    <lineage>
        <taxon>Bacteria</taxon>
        <taxon>Bacillati</taxon>
        <taxon>Actinomycetota</taxon>
        <taxon>Actinomycetes</taxon>
        <taxon>Pseudonocardiales</taxon>
        <taxon>Pseudonocardiaceae</taxon>
        <taxon>Amycolatopsis</taxon>
    </lineage>
</organism>
<proteinExistence type="predicted"/>
<dbReference type="RefSeq" id="WP_229874869.1">
    <property type="nucleotide sequence ID" value="NZ_BNAU01000011.1"/>
</dbReference>
<feature type="compositionally biased region" description="Basic and acidic residues" evidence="1">
    <location>
        <begin position="1"/>
        <end position="21"/>
    </location>
</feature>
<comment type="caution">
    <text evidence="2">The sequence shown here is derived from an EMBL/GenBank/DDBJ whole genome shotgun (WGS) entry which is preliminary data.</text>
</comment>
<reference evidence="3" key="1">
    <citation type="journal article" date="2019" name="Int. J. Syst. Evol. Microbiol.">
        <title>The Global Catalogue of Microorganisms (GCM) 10K type strain sequencing project: providing services to taxonomists for standard genome sequencing and annotation.</title>
        <authorList>
            <consortium name="The Broad Institute Genomics Platform"/>
            <consortium name="The Broad Institute Genome Sequencing Center for Infectious Disease"/>
            <person name="Wu L."/>
            <person name="Ma J."/>
        </authorList>
    </citation>
    <scope>NUCLEOTIDE SEQUENCE [LARGE SCALE GENOMIC DNA]</scope>
    <source>
        <strain evidence="3">CGMCC 4.7677</strain>
    </source>
</reference>
<protein>
    <submittedName>
        <fullName evidence="2">Uncharacterized protein</fullName>
    </submittedName>
</protein>
<accession>A0ABQ3JJ66</accession>
<sequence>MGGRKIDRRPARDGRPVRRGADGTWRVTGYEQARAVLRGGGTVQAGLGTETVEKLPDSYELRNLVVTTSAPD</sequence>
<keyword evidence="3" id="KW-1185">Reference proteome</keyword>
<feature type="region of interest" description="Disordered" evidence="1">
    <location>
        <begin position="1"/>
        <end position="24"/>
    </location>
</feature>